<accession>A0ACB9FGM8</accession>
<dbReference type="EMBL" id="CM042047">
    <property type="protein sequence ID" value="KAI3770011.1"/>
    <property type="molecule type" value="Genomic_DNA"/>
</dbReference>
<organism evidence="1 2">
    <name type="scientific">Arctium lappa</name>
    <name type="common">Greater burdock</name>
    <name type="synonym">Lappa major</name>
    <dbReference type="NCBI Taxonomy" id="4217"/>
    <lineage>
        <taxon>Eukaryota</taxon>
        <taxon>Viridiplantae</taxon>
        <taxon>Streptophyta</taxon>
        <taxon>Embryophyta</taxon>
        <taxon>Tracheophyta</taxon>
        <taxon>Spermatophyta</taxon>
        <taxon>Magnoliopsida</taxon>
        <taxon>eudicotyledons</taxon>
        <taxon>Gunneridae</taxon>
        <taxon>Pentapetalae</taxon>
        <taxon>asterids</taxon>
        <taxon>campanulids</taxon>
        <taxon>Asterales</taxon>
        <taxon>Asteraceae</taxon>
        <taxon>Carduoideae</taxon>
        <taxon>Cardueae</taxon>
        <taxon>Arctiinae</taxon>
        <taxon>Arctium</taxon>
    </lineage>
</organism>
<name>A0ACB9FGM8_ARCLA</name>
<proteinExistence type="predicted"/>
<protein>
    <submittedName>
        <fullName evidence="1">Uncharacterized protein</fullName>
    </submittedName>
</protein>
<keyword evidence="2" id="KW-1185">Reference proteome</keyword>
<reference evidence="1 2" key="2">
    <citation type="journal article" date="2022" name="Mol. Ecol. Resour.">
        <title>The genomes of chicory, endive, great burdock and yacon provide insights into Asteraceae paleo-polyploidization history and plant inulin production.</title>
        <authorList>
            <person name="Fan W."/>
            <person name="Wang S."/>
            <person name="Wang H."/>
            <person name="Wang A."/>
            <person name="Jiang F."/>
            <person name="Liu H."/>
            <person name="Zhao H."/>
            <person name="Xu D."/>
            <person name="Zhang Y."/>
        </authorList>
    </citation>
    <scope>NUCLEOTIDE SEQUENCE [LARGE SCALE GENOMIC DNA]</scope>
    <source>
        <strain evidence="2">cv. Niubang</strain>
    </source>
</reference>
<dbReference type="Proteomes" id="UP001055879">
    <property type="component" value="Linkage Group LG01"/>
</dbReference>
<evidence type="ECO:0000313" key="1">
    <source>
        <dbReference type="EMBL" id="KAI3770011.1"/>
    </source>
</evidence>
<gene>
    <name evidence="1" type="ORF">L6452_01130</name>
</gene>
<comment type="caution">
    <text evidence="1">The sequence shown here is derived from an EMBL/GenBank/DDBJ whole genome shotgun (WGS) entry which is preliminary data.</text>
</comment>
<evidence type="ECO:0000313" key="2">
    <source>
        <dbReference type="Proteomes" id="UP001055879"/>
    </source>
</evidence>
<reference evidence="2" key="1">
    <citation type="journal article" date="2022" name="Mol. Ecol. Resour.">
        <title>The genomes of chicory, endive, great burdock and yacon provide insights into Asteraceae palaeo-polyploidization history and plant inulin production.</title>
        <authorList>
            <person name="Fan W."/>
            <person name="Wang S."/>
            <person name="Wang H."/>
            <person name="Wang A."/>
            <person name="Jiang F."/>
            <person name="Liu H."/>
            <person name="Zhao H."/>
            <person name="Xu D."/>
            <person name="Zhang Y."/>
        </authorList>
    </citation>
    <scope>NUCLEOTIDE SEQUENCE [LARGE SCALE GENOMIC DNA]</scope>
    <source>
        <strain evidence="2">cv. Niubang</strain>
    </source>
</reference>
<sequence>MVKYDSTMHASLTFRLKLSIGKFWMPSKKFKILSKVLSQNAIRVPISLRDSRSYFCSKQLHNSNQKITS</sequence>